<proteinExistence type="predicted"/>
<dbReference type="EnsemblBacteria" id="ABL78187">
    <property type="protein sequence ID" value="ABL78187"/>
    <property type="gene ID" value="Tpen_0785"/>
</dbReference>
<gene>
    <name evidence="2" type="ordered locus">Tpen_0785</name>
</gene>
<keyword evidence="3" id="KW-1185">Reference proteome</keyword>
<evidence type="ECO:0000256" key="1">
    <source>
        <dbReference type="SAM" id="Phobius"/>
    </source>
</evidence>
<keyword evidence="1" id="KW-0472">Membrane</keyword>
<keyword evidence="1" id="KW-0812">Transmembrane</keyword>
<dbReference type="OrthoDB" id="31426at2157"/>
<dbReference type="EMBL" id="CP000505">
    <property type="protein sequence ID" value="ABL78187.1"/>
    <property type="molecule type" value="Genomic_DNA"/>
</dbReference>
<protein>
    <recommendedName>
        <fullName evidence="4">Carboxypeptidase regulatory-like domain-containing protein</fullName>
    </recommendedName>
</protein>
<organism evidence="2 3">
    <name type="scientific">Thermofilum pendens (strain DSM 2475 / Hrk 5)</name>
    <dbReference type="NCBI Taxonomy" id="368408"/>
    <lineage>
        <taxon>Archaea</taxon>
        <taxon>Thermoproteota</taxon>
        <taxon>Thermoprotei</taxon>
        <taxon>Thermofilales</taxon>
        <taxon>Thermofilaceae</taxon>
        <taxon>Thermofilum</taxon>
    </lineage>
</organism>
<dbReference type="GeneID" id="4601133"/>
<dbReference type="KEGG" id="tpe:Tpen_0785"/>
<dbReference type="STRING" id="368408.Tpen_0785"/>
<dbReference type="SUPFAM" id="SSF49464">
    <property type="entry name" value="Carboxypeptidase regulatory domain-like"/>
    <property type="match status" value="1"/>
</dbReference>
<name>A1RYA7_THEPD</name>
<sequence>MRREHWSTFLLCFLLLVPALRAAPIAEHYYVEVLEYVAGAWKSRYVPVNVNSPSLTVQTVASVLVVRSDPSSGLQPVSVSVDGSRYSVVNGTGVLWFAASVALDGKMHVVEVRFQKVSPGPVVSGVIGVQSSLPSSPSFNVSVPPLPGFVAAGVRLELLLLSPGDVFKVLDKPFFVLNSSSIRVLGQDIFVADVVVPFLNVSLRPGAISVKAWYLYFIPPSDDEVVYPPYSFRLFFANHPSLPGVEENALAGRPPHVLLRFARDLSEKAGLRSYNVSVTVAKPESLCGVKDYSYRVIPPEGGVLEGSRVILGANTTITVRFFSAGISLGDVVVYTPPPELLVQPPIYSLSLKFTDIAGYPLNNTYFVVYRAGVPVYSGIARGGEAVVCPLAAGTYDVVAYVASRVVGRGRVTLLGDSAAEILTNTTTVSFQFVRQGAGEVLTSYKAVLKGAVELVANSSAEGLAVFHGVPPGTYSLEVYWNNTRLARYSVEVDLKGGRSVLSIQAYRLQVLVRNLLDQPVKGAVVFLEGGGFSSTRLTDEAGRADFGLVPAGNYTLIVEGAQPQTVRLISDTFRVVQVDEIVKIGGFTVTGKVALYALVATVFLAAIVAVRRALKRREKGIEEVDFAR</sequence>
<evidence type="ECO:0008006" key="4">
    <source>
        <dbReference type="Google" id="ProtNLM"/>
    </source>
</evidence>
<feature type="transmembrane region" description="Helical" evidence="1">
    <location>
        <begin position="593"/>
        <end position="610"/>
    </location>
</feature>
<dbReference type="InterPro" id="IPR008969">
    <property type="entry name" value="CarboxyPept-like_regulatory"/>
</dbReference>
<evidence type="ECO:0000313" key="3">
    <source>
        <dbReference type="Proteomes" id="UP000000641"/>
    </source>
</evidence>
<evidence type="ECO:0000313" key="2">
    <source>
        <dbReference type="EMBL" id="ABL78187.1"/>
    </source>
</evidence>
<accession>A1RYA7</accession>
<dbReference type="HOGENOM" id="CLU_435243_0_0_2"/>
<dbReference type="Proteomes" id="UP000000641">
    <property type="component" value="Chromosome"/>
</dbReference>
<dbReference type="RefSeq" id="WP_011752452.1">
    <property type="nucleotide sequence ID" value="NC_008698.1"/>
</dbReference>
<dbReference type="AlphaFoldDB" id="A1RYA7"/>
<keyword evidence="1" id="KW-1133">Transmembrane helix</keyword>
<reference evidence="3" key="1">
    <citation type="journal article" date="2008" name="J. Bacteriol.">
        <title>Genome sequence of Thermofilum pendens reveals an exceptional loss of biosynthetic pathways without genome reduction.</title>
        <authorList>
            <person name="Anderson I."/>
            <person name="Rodriguez J."/>
            <person name="Susanti D."/>
            <person name="Porat I."/>
            <person name="Reich C."/>
            <person name="Ulrich L.E."/>
            <person name="Elkins J.G."/>
            <person name="Mavromatis K."/>
            <person name="Lykidis A."/>
            <person name="Kim E."/>
            <person name="Thompson L.S."/>
            <person name="Nolan M."/>
            <person name="Land M."/>
            <person name="Copeland A."/>
            <person name="Lapidus A."/>
            <person name="Lucas S."/>
            <person name="Detter C."/>
            <person name="Zhulin I.B."/>
            <person name="Olsen G.J."/>
            <person name="Whitman W."/>
            <person name="Mukhopadhyay B."/>
            <person name="Bristow J."/>
            <person name="Kyrpides N."/>
        </authorList>
    </citation>
    <scope>NUCLEOTIDE SEQUENCE [LARGE SCALE GENOMIC DNA]</scope>
    <source>
        <strain evidence="3">DSM 2475 / Hrk 5</strain>
    </source>
</reference>
<dbReference type="eggNOG" id="arCOG03260">
    <property type="taxonomic scope" value="Archaea"/>
</dbReference>